<gene>
    <name evidence="1" type="ORF">FYJ45_01435</name>
</gene>
<reference evidence="1 2" key="1">
    <citation type="submission" date="2019-08" db="EMBL/GenBank/DDBJ databases">
        <title>In-depth cultivation of the pig gut microbiome towards novel bacterial diversity and tailored functional studies.</title>
        <authorList>
            <person name="Wylensek D."/>
            <person name="Hitch T.C.A."/>
            <person name="Clavel T."/>
        </authorList>
    </citation>
    <scope>NUCLEOTIDE SEQUENCE [LARGE SCALE GENOMIC DNA]</scope>
    <source>
        <strain evidence="1 2">WCA-389-WT-23B</strain>
    </source>
</reference>
<dbReference type="RefSeq" id="WP_154463134.1">
    <property type="nucleotide sequence ID" value="NZ_JAXDZL010000131.1"/>
</dbReference>
<dbReference type="SUPFAM" id="SSF51735">
    <property type="entry name" value="NAD(P)-binding Rossmann-fold domains"/>
    <property type="match status" value="1"/>
</dbReference>
<keyword evidence="2" id="KW-1185">Reference proteome</keyword>
<dbReference type="GeneID" id="86051748"/>
<organism evidence="1 2">
    <name type="scientific">Eisenbergiella porci</name>
    <dbReference type="NCBI Taxonomy" id="2652274"/>
    <lineage>
        <taxon>Bacteria</taxon>
        <taxon>Bacillati</taxon>
        <taxon>Bacillota</taxon>
        <taxon>Clostridia</taxon>
        <taxon>Lachnospirales</taxon>
        <taxon>Lachnospiraceae</taxon>
        <taxon>Eisenbergiella</taxon>
    </lineage>
</organism>
<accession>A0A6N7WC86</accession>
<sequence length="131" mass="15373">MCRQIELLLGRLVSFQNVYQEAKHVYHLFPVLVEERERFQSYLKEISFIDAEDAAEGIVSMLLSSPKWEKVYNMGWDRCRYTLTEIADVVADVSEKFGYGRPEVILEKQDISLWSGIDSMRFMEHTGWKIS</sequence>
<protein>
    <submittedName>
        <fullName evidence="1">Uncharacterized protein</fullName>
    </submittedName>
</protein>
<dbReference type="AlphaFoldDB" id="A0A6N7WC86"/>
<dbReference type="InterPro" id="IPR036291">
    <property type="entry name" value="NAD(P)-bd_dom_sf"/>
</dbReference>
<evidence type="ECO:0000313" key="1">
    <source>
        <dbReference type="EMBL" id="MSS87060.1"/>
    </source>
</evidence>
<comment type="caution">
    <text evidence="1">The sequence shown here is derived from an EMBL/GenBank/DDBJ whole genome shotgun (WGS) entry which is preliminary data.</text>
</comment>
<evidence type="ECO:0000313" key="2">
    <source>
        <dbReference type="Proteomes" id="UP000436047"/>
    </source>
</evidence>
<proteinExistence type="predicted"/>
<dbReference type="EMBL" id="VUMI01000002">
    <property type="protein sequence ID" value="MSS87060.1"/>
    <property type="molecule type" value="Genomic_DNA"/>
</dbReference>
<dbReference type="Proteomes" id="UP000436047">
    <property type="component" value="Unassembled WGS sequence"/>
</dbReference>
<name>A0A6N7WC86_9FIRM</name>